<evidence type="ECO:0000313" key="7">
    <source>
        <dbReference type="EMBL" id="TPG34161.1"/>
    </source>
</evidence>
<reference evidence="7 8" key="1">
    <citation type="journal article" date="2019" name="Environ. Microbiol.">
        <title>Species interactions and distinct microbial communities in high Arctic permafrost affected cryosols are associated with the CH4 and CO2 gas fluxes.</title>
        <authorList>
            <person name="Altshuler I."/>
            <person name="Hamel J."/>
            <person name="Turney S."/>
            <person name="Magnuson E."/>
            <person name="Levesque R."/>
            <person name="Greer C."/>
            <person name="Whyte L.G."/>
        </authorList>
    </citation>
    <scope>NUCLEOTIDE SEQUENCE [LARGE SCALE GENOMIC DNA]</scope>
    <source>
        <strain evidence="7 8">S5.20</strain>
    </source>
</reference>
<dbReference type="EMBL" id="RCZG01000004">
    <property type="protein sequence ID" value="TPG34161.1"/>
    <property type="molecule type" value="Genomic_DNA"/>
</dbReference>
<evidence type="ECO:0000256" key="2">
    <source>
        <dbReference type="ARBA" id="ARBA00022729"/>
    </source>
</evidence>
<proteinExistence type="predicted"/>
<name>A0A502ECQ0_9MYCO</name>
<feature type="chain" id="PRO_5021361891" evidence="6">
    <location>
        <begin position="31"/>
        <end position="171"/>
    </location>
</feature>
<dbReference type="Proteomes" id="UP000320095">
    <property type="component" value="Unassembled WGS sequence"/>
</dbReference>
<keyword evidence="3" id="KW-0472">Membrane</keyword>
<evidence type="ECO:0000256" key="3">
    <source>
        <dbReference type="ARBA" id="ARBA00023136"/>
    </source>
</evidence>
<evidence type="ECO:0000313" key="8">
    <source>
        <dbReference type="Proteomes" id="UP000320095"/>
    </source>
</evidence>
<keyword evidence="8" id="KW-1185">Reference proteome</keyword>
<comment type="caution">
    <text evidence="7">The sequence shown here is derived from an EMBL/GenBank/DDBJ whole genome shotgun (WGS) entry which is preliminary data.</text>
</comment>
<sequence length="171" mass="18113">MLWPRKVRQQSEGALLFAAAVLTAAPQAVAAPQDCGINLGAPAVMDAVRSLAPYPDSVGPAWAWSTESQYFEGNYDPCATLSTALVTVQGATASSPITALMFHNGRYLGTATSKAYGFTTLDTDRTTDDTVVLDYKTPGECNACAPAALNSVRYHWQGNHVAMLDPAPPSF</sequence>
<dbReference type="AlphaFoldDB" id="A0A502ECQ0"/>
<keyword evidence="5 7" id="KW-0449">Lipoprotein</keyword>
<keyword evidence="1" id="KW-1003">Cell membrane</keyword>
<gene>
    <name evidence="7" type="ORF">EAH80_11145</name>
</gene>
<evidence type="ECO:0000256" key="1">
    <source>
        <dbReference type="ARBA" id="ARBA00022475"/>
    </source>
</evidence>
<keyword evidence="4" id="KW-0564">Palmitate</keyword>
<evidence type="ECO:0000256" key="4">
    <source>
        <dbReference type="ARBA" id="ARBA00023139"/>
    </source>
</evidence>
<evidence type="ECO:0000256" key="6">
    <source>
        <dbReference type="SAM" id="SignalP"/>
    </source>
</evidence>
<dbReference type="Pfam" id="PF14041">
    <property type="entry name" value="Lipoprotein_21"/>
    <property type="match status" value="1"/>
</dbReference>
<protein>
    <submittedName>
        <fullName evidence="7">LppP/LprE family lipoprotein</fullName>
    </submittedName>
</protein>
<dbReference type="OrthoDB" id="3254867at2"/>
<keyword evidence="2 6" id="KW-0732">Signal</keyword>
<dbReference type="InterPro" id="IPR025971">
    <property type="entry name" value="LppP/LprE"/>
</dbReference>
<evidence type="ECO:0000256" key="5">
    <source>
        <dbReference type="ARBA" id="ARBA00023288"/>
    </source>
</evidence>
<organism evidence="7 8">
    <name type="scientific">Mycolicibacterium hodleri</name>
    <dbReference type="NCBI Taxonomy" id="49897"/>
    <lineage>
        <taxon>Bacteria</taxon>
        <taxon>Bacillati</taxon>
        <taxon>Actinomycetota</taxon>
        <taxon>Actinomycetes</taxon>
        <taxon>Mycobacteriales</taxon>
        <taxon>Mycobacteriaceae</taxon>
        <taxon>Mycolicibacterium</taxon>
    </lineage>
</organism>
<accession>A0A502ECQ0</accession>
<feature type="signal peptide" evidence="6">
    <location>
        <begin position="1"/>
        <end position="30"/>
    </location>
</feature>